<accession>A0A9W3URW4</accession>
<protein>
    <recommendedName>
        <fullName evidence="1">Immunity protein 52 domain-containing protein</fullName>
    </recommendedName>
</protein>
<dbReference type="Proteomes" id="UP000306261">
    <property type="component" value="Segment"/>
</dbReference>
<gene>
    <name evidence="2" type="ORF">RsoM1USA_5</name>
</gene>
<dbReference type="EMBL" id="MG747435">
    <property type="protein sequence ID" value="AVP39998.1"/>
    <property type="molecule type" value="Genomic_DNA"/>
</dbReference>
<organism evidence="2 3">
    <name type="scientific">Ralstonia phage RsoM1USA</name>
    <dbReference type="NCBI Taxonomy" id="2991867"/>
    <lineage>
        <taxon>Viruses</taxon>
        <taxon>Duplodnaviria</taxon>
        <taxon>Heunggongvirae</taxon>
        <taxon>Uroviricota</taxon>
        <taxon>Caudoviricetes</taxon>
        <taxon>Peduoviridae</taxon>
        <taxon>Aresaunavirus</taxon>
        <taxon>Aresaunavirus RsoM1USA</taxon>
    </lineage>
</organism>
<dbReference type="Pfam" id="PF15579">
    <property type="entry name" value="Imm52"/>
    <property type="match status" value="1"/>
</dbReference>
<evidence type="ECO:0000313" key="3">
    <source>
        <dbReference type="Proteomes" id="UP000306261"/>
    </source>
</evidence>
<feature type="domain" description="Immunity protein 52" evidence="1">
    <location>
        <begin position="62"/>
        <end position="265"/>
    </location>
</feature>
<sequence>MALAAADQLPLFLPDPEPCRAQRSAPLHPMKTRPLNVQFRAQYRADLAHPQTLHDNLNALFQLRERIRGLSPHMKKWLLGGANMDEALQYAAFEDDGPDPAAEAVLRERNKKREGPPVIRTIGLWNGEEGLDGATMGMAYVEADRPSMVNFETSSAGFLAYDHALAACRAMIDIWRPLFVSVGPDFYDPVFKDRPGVGWMLYIPRAVTVQQVPEAGALLPLLNEKKKQVGTIVVSVTDEPFSDLNPEHVRIANKIEVRLADLGLLPRYADL</sequence>
<keyword evidence="3" id="KW-1185">Reference proteome</keyword>
<proteinExistence type="predicted"/>
<reference evidence="2 3" key="1">
    <citation type="submission" date="2018-01" db="EMBL/GenBank/DDBJ databases">
        <authorList>
            <person name="Addy H.S."/>
            <person name="Ahmad A.A."/>
            <person name="Huang Q."/>
        </authorList>
    </citation>
    <scope>NUCLEOTIDE SEQUENCE [LARGE SCALE GENOMIC DNA]</scope>
</reference>
<evidence type="ECO:0000313" key="2">
    <source>
        <dbReference type="EMBL" id="AVP39998.1"/>
    </source>
</evidence>
<evidence type="ECO:0000259" key="1">
    <source>
        <dbReference type="Pfam" id="PF15579"/>
    </source>
</evidence>
<name>A0A9W3URW4_9CAUD</name>
<dbReference type="InterPro" id="IPR028969">
    <property type="entry name" value="Imm52"/>
</dbReference>